<dbReference type="Proteomes" id="UP000434223">
    <property type="component" value="Unassembled WGS sequence"/>
</dbReference>
<dbReference type="InterPro" id="IPR001789">
    <property type="entry name" value="Sig_transdc_resp-reg_receiver"/>
</dbReference>
<evidence type="ECO:0000256" key="1">
    <source>
        <dbReference type="ARBA" id="ARBA00018672"/>
    </source>
</evidence>
<dbReference type="Gene3D" id="3.40.50.2300">
    <property type="match status" value="1"/>
</dbReference>
<dbReference type="SMART" id="SM00850">
    <property type="entry name" value="LytTR"/>
    <property type="match status" value="1"/>
</dbReference>
<evidence type="ECO:0000259" key="5">
    <source>
        <dbReference type="PROSITE" id="PS50930"/>
    </source>
</evidence>
<dbReference type="InterPro" id="IPR007492">
    <property type="entry name" value="LytTR_DNA-bd_dom"/>
</dbReference>
<dbReference type="GO" id="GO:0000156">
    <property type="term" value="F:phosphorelay response regulator activity"/>
    <property type="evidence" value="ECO:0007669"/>
    <property type="project" value="InterPro"/>
</dbReference>
<dbReference type="Pfam" id="PF04397">
    <property type="entry name" value="LytTR"/>
    <property type="match status" value="1"/>
</dbReference>
<dbReference type="InterPro" id="IPR011006">
    <property type="entry name" value="CheY-like_superfamily"/>
</dbReference>
<dbReference type="AlphaFoldDB" id="A0AAW9WP53"/>
<evidence type="ECO:0000256" key="2">
    <source>
        <dbReference type="ARBA" id="ARBA00024867"/>
    </source>
</evidence>
<evidence type="ECO:0000313" key="7">
    <source>
        <dbReference type="Proteomes" id="UP000434223"/>
    </source>
</evidence>
<dbReference type="SUPFAM" id="SSF52172">
    <property type="entry name" value="CheY-like"/>
    <property type="match status" value="1"/>
</dbReference>
<sequence length="257" mass="30356">MLEISFVLSFNERLMEDIKMNIAVCEDEENIRNFLLGSLKEELRCRRLYANVQTYESGEALLEAMKHMTFEIYFLDIFMPGVSGVSVAETLRAKDSDAAIVFTTFSQDYYAAGFAVGAVHYLVKPLKREDISEAFKRCLKQVGEMERYIELTIDRENRRIMLPDFIWVESKDKVCELHLKSGAFRTYLQLNTLECMLEDSRFLRCHRSFIINMDYVSRMENGRFYMSDGAVIPVRQAERGRFRIVYEDYMFEKMRRR</sequence>
<comment type="function">
    <text evidence="2">May play the central regulatory role in sporulation. It may be an element of the effector pathway responsible for the activation of sporulation genes in response to nutritional stress. Spo0A may act in concert with spo0H (a sigma factor) to control the expression of some genes that are critical to the sporulation process.</text>
</comment>
<dbReference type="GO" id="GO:0003677">
    <property type="term" value="F:DNA binding"/>
    <property type="evidence" value="ECO:0007669"/>
    <property type="project" value="InterPro"/>
</dbReference>
<dbReference type="SMART" id="SM00448">
    <property type="entry name" value="REC"/>
    <property type="match status" value="1"/>
</dbReference>
<feature type="domain" description="Response regulatory" evidence="4">
    <location>
        <begin position="21"/>
        <end position="139"/>
    </location>
</feature>
<dbReference type="InterPro" id="IPR046947">
    <property type="entry name" value="LytR-like"/>
</dbReference>
<evidence type="ECO:0000256" key="3">
    <source>
        <dbReference type="PROSITE-ProRule" id="PRU00169"/>
    </source>
</evidence>
<accession>A0AAW9WP53</accession>
<comment type="caution">
    <text evidence="6">The sequence shown here is derived from an EMBL/GenBank/DDBJ whole genome shotgun (WGS) entry which is preliminary data.</text>
</comment>
<evidence type="ECO:0000259" key="4">
    <source>
        <dbReference type="PROSITE" id="PS50110"/>
    </source>
</evidence>
<feature type="modified residue" description="4-aspartylphosphate" evidence="3">
    <location>
        <position position="76"/>
    </location>
</feature>
<name>A0AAW9WP53_9FIRM</name>
<proteinExistence type="predicted"/>
<keyword evidence="3" id="KW-0597">Phosphoprotein</keyword>
<gene>
    <name evidence="6" type="ORF">GNE07_29425</name>
</gene>
<dbReference type="PANTHER" id="PTHR37299">
    <property type="entry name" value="TRANSCRIPTIONAL REGULATOR-RELATED"/>
    <property type="match status" value="1"/>
</dbReference>
<dbReference type="PROSITE" id="PS50110">
    <property type="entry name" value="RESPONSE_REGULATORY"/>
    <property type="match status" value="1"/>
</dbReference>
<protein>
    <recommendedName>
        <fullName evidence="1">Stage 0 sporulation protein A homolog</fullName>
    </recommendedName>
</protein>
<reference evidence="6 7" key="1">
    <citation type="submission" date="2019-09" db="EMBL/GenBank/DDBJ databases">
        <title>Draft genome sequencing of Hungatella hathewayi 123Y-2.</title>
        <authorList>
            <person name="Lv Q."/>
            <person name="Li S."/>
        </authorList>
    </citation>
    <scope>NUCLEOTIDE SEQUENCE [LARGE SCALE GENOMIC DNA]</scope>
    <source>
        <strain evidence="6 7">123Y-2</strain>
    </source>
</reference>
<dbReference type="PANTHER" id="PTHR37299:SF1">
    <property type="entry name" value="STAGE 0 SPORULATION PROTEIN A HOMOLOG"/>
    <property type="match status" value="1"/>
</dbReference>
<feature type="domain" description="HTH LytTR-type" evidence="5">
    <location>
        <begin position="149"/>
        <end position="218"/>
    </location>
</feature>
<organism evidence="6 7">
    <name type="scientific">Hungatella hathewayi</name>
    <dbReference type="NCBI Taxonomy" id="154046"/>
    <lineage>
        <taxon>Bacteria</taxon>
        <taxon>Bacillati</taxon>
        <taxon>Bacillota</taxon>
        <taxon>Clostridia</taxon>
        <taxon>Lachnospirales</taxon>
        <taxon>Lachnospiraceae</taxon>
        <taxon>Hungatella</taxon>
    </lineage>
</organism>
<evidence type="ECO:0000313" key="6">
    <source>
        <dbReference type="EMBL" id="MUB67140.1"/>
    </source>
</evidence>
<dbReference type="EMBL" id="WNME01000048">
    <property type="protein sequence ID" value="MUB67140.1"/>
    <property type="molecule type" value="Genomic_DNA"/>
</dbReference>
<dbReference type="PROSITE" id="PS50930">
    <property type="entry name" value="HTH_LYTTR"/>
    <property type="match status" value="1"/>
</dbReference>
<dbReference type="Pfam" id="PF00072">
    <property type="entry name" value="Response_reg"/>
    <property type="match status" value="1"/>
</dbReference>
<dbReference type="Gene3D" id="2.40.50.1020">
    <property type="entry name" value="LytTr DNA-binding domain"/>
    <property type="match status" value="1"/>
</dbReference>